<feature type="domain" description="DUF2293" evidence="1">
    <location>
        <begin position="14"/>
        <end position="92"/>
    </location>
</feature>
<sequence length="106" mass="12152">MTGGTKRQKEMRKALRALLPRVPMRDAEAILSVALAGHLRHLPPTIALWQATTSHIRHELTEYDALLEEGYDRDSARFFILEPMNETLREWGCNREVAETSDEFSS</sequence>
<name>A0A0M6ZTZ4_9HYPH</name>
<protein>
    <recommendedName>
        <fullName evidence="1">DUF2293 domain-containing protein</fullName>
    </recommendedName>
</protein>
<reference evidence="3" key="1">
    <citation type="submission" date="2015-07" db="EMBL/GenBank/DDBJ databases">
        <authorList>
            <person name="Rodrigo-Torres Lidia"/>
            <person name="Arahal R.David."/>
        </authorList>
    </citation>
    <scope>NUCLEOTIDE SEQUENCE [LARGE SCALE GENOMIC DNA]</scope>
    <source>
        <strain evidence="3">CECT 5096</strain>
    </source>
</reference>
<evidence type="ECO:0000259" key="1">
    <source>
        <dbReference type="Pfam" id="PF10056"/>
    </source>
</evidence>
<dbReference type="STRING" id="311410.LA5095_00790"/>
<evidence type="ECO:0000313" key="2">
    <source>
        <dbReference type="EMBL" id="CTQ74140.1"/>
    </source>
</evidence>
<dbReference type="InterPro" id="IPR018744">
    <property type="entry name" value="DUF2293"/>
</dbReference>
<evidence type="ECO:0000313" key="3">
    <source>
        <dbReference type="Proteomes" id="UP000049983"/>
    </source>
</evidence>
<organism evidence="2 3">
    <name type="scientific">Roseibium album</name>
    <dbReference type="NCBI Taxonomy" id="311410"/>
    <lineage>
        <taxon>Bacteria</taxon>
        <taxon>Pseudomonadati</taxon>
        <taxon>Pseudomonadota</taxon>
        <taxon>Alphaproteobacteria</taxon>
        <taxon>Hyphomicrobiales</taxon>
        <taxon>Stappiaceae</taxon>
        <taxon>Roseibium</taxon>
    </lineage>
</organism>
<proteinExistence type="predicted"/>
<dbReference type="Proteomes" id="UP000049983">
    <property type="component" value="Unassembled WGS sequence"/>
</dbReference>
<dbReference type="EMBL" id="CXWC01000011">
    <property type="protein sequence ID" value="CTQ74140.1"/>
    <property type="molecule type" value="Genomic_DNA"/>
</dbReference>
<dbReference type="AlphaFoldDB" id="A0A0M6ZTZ4"/>
<keyword evidence="3" id="KW-1185">Reference proteome</keyword>
<accession>A0A0M6ZTZ4</accession>
<gene>
    <name evidence="2" type="ORF">LA5096_03930</name>
</gene>
<dbReference type="RefSeq" id="WP_055112100.1">
    <property type="nucleotide sequence ID" value="NZ_CANMGD010000004.1"/>
</dbReference>
<dbReference type="Pfam" id="PF10056">
    <property type="entry name" value="DUF2293"/>
    <property type="match status" value="1"/>
</dbReference>
<dbReference type="OrthoDB" id="1159372at2"/>
<dbReference type="GeneID" id="97671253"/>